<dbReference type="OrthoDB" id="506498at2759"/>
<dbReference type="Pfam" id="PF02353">
    <property type="entry name" value="CMAS"/>
    <property type="match status" value="1"/>
</dbReference>
<accession>A0A9N9LNJ9</accession>
<dbReference type="SUPFAM" id="SSF53335">
    <property type="entry name" value="S-adenosyl-L-methionine-dependent methyltransferases"/>
    <property type="match status" value="1"/>
</dbReference>
<name>A0A9N9LNJ9_9HELO</name>
<keyword evidence="6" id="KW-1185">Reference proteome</keyword>
<dbReference type="InterPro" id="IPR029063">
    <property type="entry name" value="SAM-dependent_MTases_sf"/>
</dbReference>
<feature type="region of interest" description="SAM motif III" evidence="4">
    <location>
        <begin position="200"/>
        <end position="209"/>
    </location>
</feature>
<dbReference type="GO" id="GO:0032259">
    <property type="term" value="P:methylation"/>
    <property type="evidence" value="ECO:0007669"/>
    <property type="project" value="UniProtKB-UniRule"/>
</dbReference>
<comment type="caution">
    <text evidence="5">The sequence shown here is derived from an EMBL/GenBank/DDBJ whole genome shotgun (WGS) entry which is preliminary data.</text>
</comment>
<reference evidence="5" key="1">
    <citation type="submission" date="2021-07" db="EMBL/GenBank/DDBJ databases">
        <authorList>
            <person name="Durling M."/>
        </authorList>
    </citation>
    <scope>NUCLEOTIDE SEQUENCE</scope>
</reference>
<dbReference type="InterPro" id="IPR025774">
    <property type="entry name" value="PiNMT-like"/>
</dbReference>
<dbReference type="Gene3D" id="3.40.50.150">
    <property type="entry name" value="Vaccinia Virus protein VP39"/>
    <property type="match status" value="1"/>
</dbReference>
<evidence type="ECO:0000256" key="2">
    <source>
        <dbReference type="ARBA" id="ARBA00022679"/>
    </source>
</evidence>
<dbReference type="GO" id="GO:0008168">
    <property type="term" value="F:methyltransferase activity"/>
    <property type="evidence" value="ECO:0007669"/>
    <property type="project" value="UniProtKB-KW"/>
</dbReference>
<dbReference type="PANTHER" id="PTHR44068:SF11">
    <property type="entry name" value="GERANYL DIPHOSPHATE 2-C-METHYLTRANSFERASE"/>
    <property type="match status" value="1"/>
</dbReference>
<evidence type="ECO:0000256" key="4">
    <source>
        <dbReference type="PROSITE-ProRule" id="PRU00914"/>
    </source>
</evidence>
<evidence type="ECO:0000313" key="5">
    <source>
        <dbReference type="EMBL" id="CAG8975821.1"/>
    </source>
</evidence>
<dbReference type="CDD" id="cd02440">
    <property type="entry name" value="AdoMet_MTases"/>
    <property type="match status" value="1"/>
</dbReference>
<dbReference type="PANTHER" id="PTHR44068">
    <property type="entry name" value="ZGC:194242"/>
    <property type="match status" value="1"/>
</dbReference>
<evidence type="ECO:0000256" key="3">
    <source>
        <dbReference type="ARBA" id="ARBA00022691"/>
    </source>
</evidence>
<keyword evidence="2 4" id="KW-0808">Transferase</keyword>
<proteinExistence type="inferred from homology"/>
<organism evidence="5 6">
    <name type="scientific">Hymenoscyphus albidus</name>
    <dbReference type="NCBI Taxonomy" id="595503"/>
    <lineage>
        <taxon>Eukaryota</taxon>
        <taxon>Fungi</taxon>
        <taxon>Dikarya</taxon>
        <taxon>Ascomycota</taxon>
        <taxon>Pezizomycotina</taxon>
        <taxon>Leotiomycetes</taxon>
        <taxon>Helotiales</taxon>
        <taxon>Helotiaceae</taxon>
        <taxon>Hymenoscyphus</taxon>
    </lineage>
</organism>
<keyword evidence="1 4" id="KW-0489">Methyltransferase</keyword>
<dbReference type="PROSITE" id="PS51581">
    <property type="entry name" value="SAM_GTMT"/>
    <property type="match status" value="1"/>
</dbReference>
<gene>
    <name evidence="5" type="ORF">HYALB_00009401</name>
</gene>
<comment type="similarity">
    <text evidence="4">Belongs to the class I-like SAM-binding methyltransferase superfamily. gTMT family.</text>
</comment>
<evidence type="ECO:0000256" key="1">
    <source>
        <dbReference type="ARBA" id="ARBA00022603"/>
    </source>
</evidence>
<dbReference type="Proteomes" id="UP000701801">
    <property type="component" value="Unassembled WGS sequence"/>
</dbReference>
<feature type="region of interest" description="SAM motif I" evidence="4">
    <location>
        <begin position="91"/>
        <end position="100"/>
    </location>
</feature>
<keyword evidence="3 4" id="KW-0949">S-adenosyl-L-methionine</keyword>
<sequence>MASAPPATDPKPNEVIEKYTIPEPEPFISFAALKDRIRHHYELASDYYYSLWGEHIHHGYFLTPQDTKEKAQLQLISLLLERSALPKGTKILDVGCGIGGTSRYLAKEWGCHATGVTISGRQVELAKKLTLEAGGVESEKGGDVWKLGDGSVRFIELDAEKMGEYFVTEPNVEVFDGVWISEAMSHLPNKELFFRNSEKLLNSGGKLVVADWFKDEGLSEKQFKDDIWPIEDGMLLPPLCTQADYVRHAESAGLKVFAEPFDISRQVSKTWDISWTLIQNPALWAFAMAQGRDGLAFMQAFRAMRRGFANGTFRYAVMAFQKP</sequence>
<evidence type="ECO:0008006" key="7">
    <source>
        <dbReference type="Google" id="ProtNLM"/>
    </source>
</evidence>
<evidence type="ECO:0000313" key="6">
    <source>
        <dbReference type="Proteomes" id="UP000701801"/>
    </source>
</evidence>
<dbReference type="EMBL" id="CAJVRM010000152">
    <property type="protein sequence ID" value="CAG8975821.1"/>
    <property type="molecule type" value="Genomic_DNA"/>
</dbReference>
<dbReference type="AlphaFoldDB" id="A0A9N9LNJ9"/>
<protein>
    <recommendedName>
        <fullName evidence="7">Tocopherol O-methyltransferase</fullName>
    </recommendedName>
</protein>
<feature type="region of interest" description="SAM motif II" evidence="4">
    <location>
        <begin position="173"/>
        <end position="181"/>
    </location>
</feature>
<dbReference type="InterPro" id="IPR050447">
    <property type="entry name" value="Erg6_SMT_methyltransf"/>
</dbReference>